<proteinExistence type="inferred from homology"/>
<dbReference type="InterPro" id="IPR008927">
    <property type="entry name" value="6-PGluconate_DH-like_C_sf"/>
</dbReference>
<comment type="catalytic activity">
    <reaction evidence="7">
        <text>3-hydroxy-2-methylpropanoate + NAD(+) = 2-methyl-3-oxopropanoate + NADH + H(+)</text>
        <dbReference type="Rhea" id="RHEA:17681"/>
        <dbReference type="ChEBI" id="CHEBI:11805"/>
        <dbReference type="ChEBI" id="CHEBI:15378"/>
        <dbReference type="ChEBI" id="CHEBI:57540"/>
        <dbReference type="ChEBI" id="CHEBI:57700"/>
        <dbReference type="ChEBI" id="CHEBI:57945"/>
        <dbReference type="EC" id="1.1.1.31"/>
    </reaction>
</comment>
<evidence type="ECO:0000256" key="3">
    <source>
        <dbReference type="ARBA" id="ARBA00012991"/>
    </source>
</evidence>
<dbReference type="InterPro" id="IPR013328">
    <property type="entry name" value="6PGD_dom2"/>
</dbReference>
<dbReference type="GO" id="GO:0008442">
    <property type="term" value="F:3-hydroxyisobutyrate dehydrogenase activity"/>
    <property type="evidence" value="ECO:0007669"/>
    <property type="project" value="UniProtKB-EC"/>
</dbReference>
<dbReference type="Proteomes" id="UP001180020">
    <property type="component" value="Unassembled WGS sequence"/>
</dbReference>
<dbReference type="PROSITE" id="PS00895">
    <property type="entry name" value="3_HYDROXYISOBUT_DH"/>
    <property type="match status" value="1"/>
</dbReference>
<dbReference type="InterPro" id="IPR036291">
    <property type="entry name" value="NAD(P)-bd_dom_sf"/>
</dbReference>
<keyword evidence="6" id="KW-0520">NAD</keyword>
<dbReference type="SUPFAM" id="SSF51735">
    <property type="entry name" value="NAD(P)-binding Rossmann-fold domains"/>
    <property type="match status" value="1"/>
</dbReference>
<dbReference type="Gene3D" id="1.10.1040.10">
    <property type="entry name" value="N-(1-d-carboxylethyl)-l-norvaline Dehydrogenase, domain 2"/>
    <property type="match status" value="1"/>
</dbReference>
<reference evidence="9" key="1">
    <citation type="journal article" date="2023" name="Nat. Commun.">
        <title>Diploid and tetraploid genomes of Acorus and the evolution of monocots.</title>
        <authorList>
            <person name="Ma L."/>
            <person name="Liu K.W."/>
            <person name="Li Z."/>
            <person name="Hsiao Y.Y."/>
            <person name="Qi Y."/>
            <person name="Fu T."/>
            <person name="Tang G.D."/>
            <person name="Zhang D."/>
            <person name="Sun W.H."/>
            <person name="Liu D.K."/>
            <person name="Li Y."/>
            <person name="Chen G.Z."/>
            <person name="Liu X.D."/>
            <person name="Liao X.Y."/>
            <person name="Jiang Y.T."/>
            <person name="Yu X."/>
            <person name="Hao Y."/>
            <person name="Huang J."/>
            <person name="Zhao X.W."/>
            <person name="Ke S."/>
            <person name="Chen Y.Y."/>
            <person name="Wu W.L."/>
            <person name="Hsu J.L."/>
            <person name="Lin Y.F."/>
            <person name="Huang M.D."/>
            <person name="Li C.Y."/>
            <person name="Huang L."/>
            <person name="Wang Z.W."/>
            <person name="Zhao X."/>
            <person name="Zhong W.Y."/>
            <person name="Peng D.H."/>
            <person name="Ahmad S."/>
            <person name="Lan S."/>
            <person name="Zhang J.S."/>
            <person name="Tsai W.C."/>
            <person name="Van de Peer Y."/>
            <person name="Liu Z.J."/>
        </authorList>
    </citation>
    <scope>NUCLEOTIDE SEQUENCE</scope>
    <source>
        <strain evidence="9">CP</strain>
    </source>
</reference>
<dbReference type="InterPro" id="IPR002204">
    <property type="entry name" value="3-OH-isobutyrate_DH-rel_CS"/>
</dbReference>
<protein>
    <recommendedName>
        <fullName evidence="3">3-hydroxyisobutyrate dehydrogenase</fullName>
        <ecNumber evidence="3">1.1.1.31</ecNumber>
    </recommendedName>
</protein>
<evidence type="ECO:0000313" key="10">
    <source>
        <dbReference type="Proteomes" id="UP001180020"/>
    </source>
</evidence>
<keyword evidence="10" id="KW-1185">Reference proteome</keyword>
<comment type="pathway">
    <text evidence="1">Amino-acid degradation; L-valine degradation.</text>
</comment>
<evidence type="ECO:0000256" key="6">
    <source>
        <dbReference type="ARBA" id="ARBA00023027"/>
    </source>
</evidence>
<evidence type="ECO:0000259" key="8">
    <source>
        <dbReference type="Pfam" id="PF03446"/>
    </source>
</evidence>
<dbReference type="EMBL" id="JAUJYO010000011">
    <property type="protein sequence ID" value="KAK1304229.1"/>
    <property type="molecule type" value="Genomic_DNA"/>
</dbReference>
<keyword evidence="5" id="KW-0560">Oxidoreductase</keyword>
<evidence type="ECO:0000256" key="7">
    <source>
        <dbReference type="ARBA" id="ARBA00049197"/>
    </source>
</evidence>
<evidence type="ECO:0000256" key="5">
    <source>
        <dbReference type="ARBA" id="ARBA00023002"/>
    </source>
</evidence>
<dbReference type="GO" id="GO:0006574">
    <property type="term" value="P:L-valine catabolic process"/>
    <property type="evidence" value="ECO:0007669"/>
    <property type="project" value="TreeGrafter"/>
</dbReference>
<dbReference type="PANTHER" id="PTHR22981:SF7">
    <property type="entry name" value="3-HYDROXYISOBUTYRATE DEHYDROGENASE, MITOCHONDRIAL"/>
    <property type="match status" value="1"/>
</dbReference>
<evidence type="ECO:0000256" key="2">
    <source>
        <dbReference type="ARBA" id="ARBA00006013"/>
    </source>
</evidence>
<dbReference type="GO" id="GO:0050661">
    <property type="term" value="F:NADP binding"/>
    <property type="evidence" value="ECO:0007669"/>
    <property type="project" value="InterPro"/>
</dbReference>
<dbReference type="FunFam" id="3.40.50.720:FF:000119">
    <property type="entry name" value="3-hydroxyisobutyrate dehydrogenase"/>
    <property type="match status" value="1"/>
</dbReference>
<dbReference type="AlphaFoldDB" id="A0AAV9DTE5"/>
<dbReference type="InterPro" id="IPR006115">
    <property type="entry name" value="6PGDH_NADP-bd"/>
</dbReference>
<comment type="caution">
    <text evidence="9">The sequence shown here is derived from an EMBL/GenBank/DDBJ whole genome shotgun (WGS) entry which is preliminary data.</text>
</comment>
<dbReference type="PANTHER" id="PTHR22981">
    <property type="entry name" value="3-HYDROXYISOBUTYRATE DEHYDROGENASE-RELATED"/>
    <property type="match status" value="1"/>
</dbReference>
<reference evidence="9" key="2">
    <citation type="submission" date="2023-06" db="EMBL/GenBank/DDBJ databases">
        <authorList>
            <person name="Ma L."/>
            <person name="Liu K.-W."/>
            <person name="Li Z."/>
            <person name="Hsiao Y.-Y."/>
            <person name="Qi Y."/>
            <person name="Fu T."/>
            <person name="Tang G."/>
            <person name="Zhang D."/>
            <person name="Sun W.-H."/>
            <person name="Liu D.-K."/>
            <person name="Li Y."/>
            <person name="Chen G.-Z."/>
            <person name="Liu X.-D."/>
            <person name="Liao X.-Y."/>
            <person name="Jiang Y.-T."/>
            <person name="Yu X."/>
            <person name="Hao Y."/>
            <person name="Huang J."/>
            <person name="Zhao X.-W."/>
            <person name="Ke S."/>
            <person name="Chen Y.-Y."/>
            <person name="Wu W.-L."/>
            <person name="Hsu J.-L."/>
            <person name="Lin Y.-F."/>
            <person name="Huang M.-D."/>
            <person name="Li C.-Y."/>
            <person name="Huang L."/>
            <person name="Wang Z.-W."/>
            <person name="Zhao X."/>
            <person name="Zhong W.-Y."/>
            <person name="Peng D.-H."/>
            <person name="Ahmad S."/>
            <person name="Lan S."/>
            <person name="Zhang J.-S."/>
            <person name="Tsai W.-C."/>
            <person name="Van De Peer Y."/>
            <person name="Liu Z.-J."/>
        </authorList>
    </citation>
    <scope>NUCLEOTIDE SEQUENCE</scope>
    <source>
        <strain evidence="9">CP</strain>
        <tissue evidence="9">Leaves</tissue>
    </source>
</reference>
<evidence type="ECO:0000256" key="4">
    <source>
        <dbReference type="ARBA" id="ARBA00022456"/>
    </source>
</evidence>
<dbReference type="SUPFAM" id="SSF48179">
    <property type="entry name" value="6-phosphogluconate dehydrogenase C-terminal domain-like"/>
    <property type="match status" value="1"/>
</dbReference>
<organism evidence="9 10">
    <name type="scientific">Acorus calamus</name>
    <name type="common">Sweet flag</name>
    <dbReference type="NCBI Taxonomy" id="4465"/>
    <lineage>
        <taxon>Eukaryota</taxon>
        <taxon>Viridiplantae</taxon>
        <taxon>Streptophyta</taxon>
        <taxon>Embryophyta</taxon>
        <taxon>Tracheophyta</taxon>
        <taxon>Spermatophyta</taxon>
        <taxon>Magnoliopsida</taxon>
        <taxon>Liliopsida</taxon>
        <taxon>Acoraceae</taxon>
        <taxon>Acorus</taxon>
    </lineage>
</organism>
<dbReference type="Pfam" id="PF03446">
    <property type="entry name" value="NAD_binding_2"/>
    <property type="match status" value="1"/>
</dbReference>
<keyword evidence="4" id="KW-0101">Branched-chain amino acid catabolism</keyword>
<accession>A0AAV9DTE5</accession>
<gene>
    <name evidence="9" type="ORF">QJS10_CPB11g01757</name>
</gene>
<feature type="domain" description="6-phosphogluconate dehydrogenase NADP-binding" evidence="8">
    <location>
        <begin position="36"/>
        <end position="207"/>
    </location>
</feature>
<dbReference type="Gene3D" id="3.40.50.720">
    <property type="entry name" value="NAD(P)-binding Rossmann-like Domain"/>
    <property type="match status" value="1"/>
</dbReference>
<evidence type="ECO:0000313" key="9">
    <source>
        <dbReference type="EMBL" id="KAK1304229.1"/>
    </source>
</evidence>
<comment type="similarity">
    <text evidence="2">Belongs to the HIBADH-related family. 3-hydroxyisobutyrate dehydrogenase subfamily.</text>
</comment>
<name>A0AAV9DTE5_ACOCL</name>
<dbReference type="EC" id="1.1.1.31" evidence="3"/>
<sequence>MASRARALALKTMVKLGSTHPIRRFCSTPVPSDIGKVGFIGLGNMGSHMASNLIDAGFELVVHDINCEAMKKFVEKGVPTKETPLQLAESSDVVITMLPSSSHVLDVYTGSNGLLHGGPFLRPWLFIDSSTIDPQTSRSLSATISKCTLEKIKGSIGTPVMLDAPVSGGVPGAEAGTLTFMVGGLEEAYLAAKPLFHSMGKCATYCGRSGNGATRGLELRLHDPYCGPEGCLNSRRLVVLAAVEGISSMVRLHHCNPSQPQDPLASAFNQRSNKFGDLCDHVNKNFQLIKRSLLEQAKDLELAAASAEQVGHNCRLASQALDIYKELCKRGHESKDFSCVFRQYYSGKDEN</sequence>
<evidence type="ECO:0000256" key="1">
    <source>
        <dbReference type="ARBA" id="ARBA00005109"/>
    </source>
</evidence>